<dbReference type="Gene3D" id="1.10.10.2520">
    <property type="entry name" value="Cell wall hydrolase SleB, domain 1"/>
    <property type="match status" value="1"/>
</dbReference>
<dbReference type="InterPro" id="IPR042047">
    <property type="entry name" value="SleB_dom1"/>
</dbReference>
<dbReference type="InterPro" id="IPR011105">
    <property type="entry name" value="Cell_wall_hydrolase_SleB"/>
</dbReference>
<feature type="chain" id="PRO_5026678321" evidence="1">
    <location>
        <begin position="27"/>
        <end position="196"/>
    </location>
</feature>
<dbReference type="Proteomes" id="UP000469125">
    <property type="component" value="Unassembled WGS sequence"/>
</dbReference>
<keyword evidence="4" id="KW-1185">Reference proteome</keyword>
<dbReference type="AlphaFoldDB" id="A0A6N8FFM8"/>
<keyword evidence="1" id="KW-0732">Signal</keyword>
<reference evidence="3 4" key="1">
    <citation type="submission" date="2019-11" db="EMBL/GenBank/DDBJ databases">
        <authorList>
            <person name="Li X."/>
        </authorList>
    </citation>
    <scope>NUCLEOTIDE SEQUENCE [LARGE SCALE GENOMIC DNA]</scope>
    <source>
        <strain evidence="3 4">L9</strain>
    </source>
</reference>
<proteinExistence type="predicted"/>
<name>A0A6N8FFM8_9BACI</name>
<dbReference type="Pfam" id="PF07486">
    <property type="entry name" value="Hydrolase_2"/>
    <property type="match status" value="1"/>
</dbReference>
<dbReference type="SUPFAM" id="SSF54106">
    <property type="entry name" value="LysM domain"/>
    <property type="match status" value="1"/>
</dbReference>
<organism evidence="3 4">
    <name type="scientific">Ornithinibacillus caprae</name>
    <dbReference type="NCBI Taxonomy" id="2678566"/>
    <lineage>
        <taxon>Bacteria</taxon>
        <taxon>Bacillati</taxon>
        <taxon>Bacillota</taxon>
        <taxon>Bacilli</taxon>
        <taxon>Bacillales</taxon>
        <taxon>Bacillaceae</taxon>
        <taxon>Ornithinibacillus</taxon>
    </lineage>
</organism>
<comment type="caution">
    <text evidence="3">The sequence shown here is derived from an EMBL/GenBank/DDBJ whole genome shotgun (WGS) entry which is preliminary data.</text>
</comment>
<dbReference type="Pfam" id="PF01476">
    <property type="entry name" value="LysM"/>
    <property type="match status" value="1"/>
</dbReference>
<dbReference type="RefSeq" id="WP_155667997.1">
    <property type="nucleotide sequence ID" value="NZ_WOCA01000003.1"/>
</dbReference>
<sequence>MNKLKKLLLTITLTISVITLPVAAGAAPYTVQKGDSFWSIANENGVSVLNLLNTNNRTGSLLYAGETINIPDASVSQEDKELMAKLIHAEAKGEPYAGKVAVGTVILNRVDHEDFPNTIKSVIYERSNGYYAFSPVQDGAINGGYTDGDMKAVNEAIAFRGQGNGSLFFYNPKTAQSNWIESRDHTITIGNHVFAK</sequence>
<dbReference type="Gene3D" id="3.10.350.10">
    <property type="entry name" value="LysM domain"/>
    <property type="match status" value="1"/>
</dbReference>
<evidence type="ECO:0000313" key="3">
    <source>
        <dbReference type="EMBL" id="MUK88011.1"/>
    </source>
</evidence>
<dbReference type="GO" id="GO:0016787">
    <property type="term" value="F:hydrolase activity"/>
    <property type="evidence" value="ECO:0007669"/>
    <property type="project" value="InterPro"/>
</dbReference>
<dbReference type="CDD" id="cd00118">
    <property type="entry name" value="LysM"/>
    <property type="match status" value="1"/>
</dbReference>
<dbReference type="EMBL" id="WOCA01000003">
    <property type="protein sequence ID" value="MUK88011.1"/>
    <property type="molecule type" value="Genomic_DNA"/>
</dbReference>
<protein>
    <submittedName>
        <fullName evidence="3">LysM peptidoglycan-binding domain-containing protein</fullName>
    </submittedName>
</protein>
<evidence type="ECO:0000259" key="2">
    <source>
        <dbReference type="PROSITE" id="PS51782"/>
    </source>
</evidence>
<feature type="signal peptide" evidence="1">
    <location>
        <begin position="1"/>
        <end position="26"/>
    </location>
</feature>
<feature type="domain" description="LysM" evidence="2">
    <location>
        <begin position="27"/>
        <end position="70"/>
    </location>
</feature>
<evidence type="ECO:0000313" key="4">
    <source>
        <dbReference type="Proteomes" id="UP000469125"/>
    </source>
</evidence>
<dbReference type="InterPro" id="IPR036779">
    <property type="entry name" value="LysM_dom_sf"/>
</dbReference>
<evidence type="ECO:0000256" key="1">
    <source>
        <dbReference type="SAM" id="SignalP"/>
    </source>
</evidence>
<dbReference type="SMART" id="SM00257">
    <property type="entry name" value="LysM"/>
    <property type="match status" value="1"/>
</dbReference>
<accession>A0A6N8FFM8</accession>
<dbReference type="InterPro" id="IPR018392">
    <property type="entry name" value="LysM"/>
</dbReference>
<dbReference type="PROSITE" id="PS51782">
    <property type="entry name" value="LYSM"/>
    <property type="match status" value="1"/>
</dbReference>
<dbReference type="Gene3D" id="6.20.240.60">
    <property type="match status" value="1"/>
</dbReference>
<gene>
    <name evidence="3" type="ORF">GMD78_06310</name>
</gene>